<dbReference type="PANTHER" id="PTHR12080">
    <property type="entry name" value="SIGNALING LYMPHOCYTIC ACTIVATION MOLECULE"/>
    <property type="match status" value="1"/>
</dbReference>
<evidence type="ECO:0000256" key="5">
    <source>
        <dbReference type="SAM" id="MobiDB-lite"/>
    </source>
</evidence>
<feature type="transmembrane region" description="Helical" evidence="6">
    <location>
        <begin position="216"/>
        <end position="241"/>
    </location>
</feature>
<evidence type="ECO:0000256" key="1">
    <source>
        <dbReference type="ARBA" id="ARBA00004370"/>
    </source>
</evidence>
<name>A0A1S3N988_SALSA</name>
<dbReference type="InterPro" id="IPR015631">
    <property type="entry name" value="CD2/SLAM_rcpt"/>
</dbReference>
<evidence type="ECO:0000256" key="4">
    <source>
        <dbReference type="ARBA" id="ARBA00023180"/>
    </source>
</evidence>
<keyword evidence="6" id="KW-0812">Transmembrane</keyword>
<keyword evidence="3 6" id="KW-0472">Membrane</keyword>
<organism evidence="8 9">
    <name type="scientific">Salmo salar</name>
    <name type="common">Atlantic salmon</name>
    <dbReference type="NCBI Taxonomy" id="8030"/>
    <lineage>
        <taxon>Eukaryota</taxon>
        <taxon>Metazoa</taxon>
        <taxon>Chordata</taxon>
        <taxon>Craniata</taxon>
        <taxon>Vertebrata</taxon>
        <taxon>Euteleostomi</taxon>
        <taxon>Actinopterygii</taxon>
        <taxon>Neopterygii</taxon>
        <taxon>Teleostei</taxon>
        <taxon>Protacanthopterygii</taxon>
        <taxon>Salmoniformes</taxon>
        <taxon>Salmonidae</taxon>
        <taxon>Salmoninae</taxon>
        <taxon>Salmo</taxon>
    </lineage>
</organism>
<dbReference type="Gene3D" id="2.60.40.10">
    <property type="entry name" value="Immunoglobulins"/>
    <property type="match status" value="1"/>
</dbReference>
<keyword evidence="4" id="KW-0325">Glycoprotein</keyword>
<accession>A0A1S3N988</accession>
<evidence type="ECO:0000313" key="9">
    <source>
        <dbReference type="RefSeq" id="XP_014012043.1"/>
    </source>
</evidence>
<gene>
    <name evidence="9" type="primary">LOC106578023</name>
</gene>
<feature type="chain" id="PRO_5010814021" evidence="7">
    <location>
        <begin position="21"/>
        <end position="386"/>
    </location>
</feature>
<dbReference type="SUPFAM" id="SSF48726">
    <property type="entry name" value="Immunoglobulin"/>
    <property type="match status" value="1"/>
</dbReference>
<dbReference type="GO" id="GO:0016020">
    <property type="term" value="C:membrane"/>
    <property type="evidence" value="ECO:0007669"/>
    <property type="project" value="UniProtKB-SubCell"/>
</dbReference>
<dbReference type="Proteomes" id="UP001652741">
    <property type="component" value="Chromosome ssa18"/>
</dbReference>
<dbReference type="RefSeq" id="XP_014012043.1">
    <property type="nucleotide sequence ID" value="XM_014156568.2"/>
</dbReference>
<evidence type="ECO:0000313" key="8">
    <source>
        <dbReference type="Proteomes" id="UP001652741"/>
    </source>
</evidence>
<feature type="region of interest" description="Disordered" evidence="5">
    <location>
        <begin position="339"/>
        <end position="386"/>
    </location>
</feature>
<keyword evidence="8" id="KW-1185">Reference proteome</keyword>
<feature type="compositionally biased region" description="Basic and acidic residues" evidence="5">
    <location>
        <begin position="372"/>
        <end position="386"/>
    </location>
</feature>
<protein>
    <submittedName>
        <fullName evidence="9">Uncharacterized protein isoform X1</fullName>
    </submittedName>
</protein>
<evidence type="ECO:0000256" key="2">
    <source>
        <dbReference type="ARBA" id="ARBA00022729"/>
    </source>
</evidence>
<dbReference type="InterPro" id="IPR013783">
    <property type="entry name" value="Ig-like_fold"/>
</dbReference>
<keyword evidence="2 7" id="KW-0732">Signal</keyword>
<dbReference type="PANTHER" id="PTHR12080:SF48">
    <property type="entry name" value="IMMUNOGLOBULIN SUBTYPE DOMAIN-CONTAINING PROTEIN"/>
    <property type="match status" value="1"/>
</dbReference>
<keyword evidence="6" id="KW-1133">Transmembrane helix</keyword>
<evidence type="ECO:0000256" key="6">
    <source>
        <dbReference type="SAM" id="Phobius"/>
    </source>
</evidence>
<dbReference type="AlphaFoldDB" id="A0A1S3N988"/>
<dbReference type="GeneID" id="106578023"/>
<comment type="subcellular location">
    <subcellularLocation>
        <location evidence="1">Membrane</location>
    </subcellularLocation>
</comment>
<evidence type="ECO:0000256" key="3">
    <source>
        <dbReference type="ARBA" id="ARBA00023136"/>
    </source>
</evidence>
<reference evidence="9" key="1">
    <citation type="submission" date="2025-08" db="UniProtKB">
        <authorList>
            <consortium name="RefSeq"/>
        </authorList>
    </citation>
    <scope>IDENTIFICATION</scope>
</reference>
<dbReference type="OrthoDB" id="6353782at2759"/>
<feature type="signal peptide" evidence="7">
    <location>
        <begin position="1"/>
        <end position="20"/>
    </location>
</feature>
<proteinExistence type="predicted"/>
<sequence length="386" mass="42232">MDILGSLLIILLGTITGTRADVHPIDKYGLKGGAACLAVRENPHQEMAMKWMTDDNVIVVSEEVSPEYKERVDYNSTDHSLCLRKLEQTDTGIYIAYNVEKWKETQMVKYNLMVQEAVSIPVMEVVSLSSNYSGGMCDVTVNCSVPGVWVLSVCDGGQCTLSQQSLSHTRVNIIISNDNGTIQCTGKNNFSAETNSQRMEDICIGEKKGRASTLPVWTIMGSVTGVVFFVGVLVGVGYIILTRRRQSPKEQQSMQGVITEVDNPVSAIPGRPELQNTPGSEVTSIYVTAGRPGAVPAAAIEEHHPVDKGYTLPEESAEALYSTVQQPAVEERHLVDKLGCPKRERPGPHSPSEAEPTSIYSTVQEPAIAQRHPVDKYVNKPDKLPY</sequence>
<dbReference type="InterPro" id="IPR036179">
    <property type="entry name" value="Ig-like_dom_sf"/>
</dbReference>
<evidence type="ECO:0000256" key="7">
    <source>
        <dbReference type="SAM" id="SignalP"/>
    </source>
</evidence>